<evidence type="ECO:0000313" key="4">
    <source>
        <dbReference type="Proteomes" id="UP000051530"/>
    </source>
</evidence>
<gene>
    <name evidence="3" type="ORF">M153_9050002629</name>
</gene>
<comment type="caution">
    <text evidence="3">The sequence shown here is derived from an EMBL/GenBank/DDBJ whole genome shotgun (WGS) entry which is preliminary data.</text>
</comment>
<name>A0A0R0M2Y6_9MICR</name>
<proteinExistence type="predicted"/>
<organism evidence="3 4">
    <name type="scientific">Pseudoloma neurophilia</name>
    <dbReference type="NCBI Taxonomy" id="146866"/>
    <lineage>
        <taxon>Eukaryota</taxon>
        <taxon>Fungi</taxon>
        <taxon>Fungi incertae sedis</taxon>
        <taxon>Microsporidia</taxon>
        <taxon>Pseudoloma</taxon>
    </lineage>
</organism>
<keyword evidence="4" id="KW-1185">Reference proteome</keyword>
<reference evidence="3 4" key="1">
    <citation type="submission" date="2015-07" db="EMBL/GenBank/DDBJ databases">
        <title>The genome of Pseudoloma neurophilia, a relevant intracellular parasite of the zebrafish.</title>
        <authorList>
            <person name="Ndikumana S."/>
            <person name="Pelin A."/>
            <person name="Sanders J."/>
            <person name="Corradi N."/>
        </authorList>
    </citation>
    <scope>NUCLEOTIDE SEQUENCE [LARGE SCALE GENOMIC DNA]</scope>
    <source>
        <strain evidence="3 4">MK1</strain>
    </source>
</reference>
<feature type="compositionally biased region" description="Low complexity" evidence="1">
    <location>
        <begin position="122"/>
        <end position="135"/>
    </location>
</feature>
<feature type="region of interest" description="Disordered" evidence="1">
    <location>
        <begin position="122"/>
        <end position="158"/>
    </location>
</feature>
<accession>A0A0R0M2Y6</accession>
<feature type="compositionally biased region" description="Polar residues" evidence="1">
    <location>
        <begin position="401"/>
        <end position="412"/>
    </location>
</feature>
<feature type="compositionally biased region" description="Low complexity" evidence="1">
    <location>
        <begin position="374"/>
        <end position="389"/>
    </location>
</feature>
<feature type="compositionally biased region" description="Polar residues" evidence="1">
    <location>
        <begin position="47"/>
        <end position="65"/>
    </location>
</feature>
<dbReference type="VEuPathDB" id="MicrosporidiaDB:M153_9050002629"/>
<feature type="non-terminal residue" evidence="3">
    <location>
        <position position="412"/>
    </location>
</feature>
<feature type="region of interest" description="Disordered" evidence="1">
    <location>
        <begin position="47"/>
        <end position="70"/>
    </location>
</feature>
<evidence type="ECO:0000256" key="1">
    <source>
        <dbReference type="SAM" id="MobiDB-lite"/>
    </source>
</evidence>
<dbReference type="AlphaFoldDB" id="A0A0R0M2Y6"/>
<dbReference type="EMBL" id="LGUB01000348">
    <property type="protein sequence ID" value="KRH93409.1"/>
    <property type="molecule type" value="Genomic_DNA"/>
</dbReference>
<keyword evidence="2" id="KW-0732">Signal</keyword>
<feature type="compositionally biased region" description="Polar residues" evidence="1">
    <location>
        <begin position="144"/>
        <end position="158"/>
    </location>
</feature>
<dbReference type="Proteomes" id="UP000051530">
    <property type="component" value="Unassembled WGS sequence"/>
</dbReference>
<protein>
    <submittedName>
        <fullName evidence="3">Uncharacterized protein</fullName>
    </submittedName>
</protein>
<evidence type="ECO:0000313" key="3">
    <source>
        <dbReference type="EMBL" id="KRH93409.1"/>
    </source>
</evidence>
<feature type="chain" id="PRO_5006399115" evidence="2">
    <location>
        <begin position="21"/>
        <end position="412"/>
    </location>
</feature>
<dbReference type="OrthoDB" id="10446288at2759"/>
<feature type="signal peptide" evidence="2">
    <location>
        <begin position="1"/>
        <end position="20"/>
    </location>
</feature>
<sequence>MKFLTSSTFLSLITMNLIAAANEKKMHPNATLPVTLPYLATVSSGTTNHVTTSTGASGDPTSPTPNAIDPHLQDDLSIFYDSQIAPAIKNNTNMIISTMEKNFRSLTNQIVLVLQDIKKQNATTSSTPGNGTSNNQPVCGGQSGNTNQTPCSGQSGSSAHPFPGVIEDYTVLIPIAMGTSKCGNCCTCSQGHMCLFNLFIQLQIIIGKYPNWTPPNIFQCINVINPCFRNKSNSTVILEMLLSDLGKKRCRNCNICKQIDSNLKIAFMFNTNVLGTLFQGNGNDQSKELLMAYMMRSEGIDQQINMLPFILNLLSSNGGKCSSNPCTSSGCQNTNGKCPITGQTSGVCPITGQTGNKCPISGNSGPNSCTGNGTSSKPKPKVPTTPFTKNQPDYGVPAPTPQASGNDQPAYV</sequence>
<evidence type="ECO:0000256" key="2">
    <source>
        <dbReference type="SAM" id="SignalP"/>
    </source>
</evidence>
<feature type="region of interest" description="Disordered" evidence="1">
    <location>
        <begin position="367"/>
        <end position="412"/>
    </location>
</feature>